<comment type="caution">
    <text evidence="4">The sequence shown here is derived from an EMBL/GenBank/DDBJ whole genome shotgun (WGS) entry which is preliminary data.</text>
</comment>
<keyword evidence="5" id="KW-1185">Reference proteome</keyword>
<proteinExistence type="predicted"/>
<dbReference type="EMBL" id="JAKLTN010000002">
    <property type="protein sequence ID" value="MCG2577152.1"/>
    <property type="molecule type" value="Genomic_DNA"/>
</dbReference>
<keyword evidence="1 2" id="KW-0597">Phosphoprotein</keyword>
<feature type="modified residue" description="4-aspartylphosphate" evidence="2">
    <location>
        <position position="68"/>
    </location>
</feature>
<evidence type="ECO:0000256" key="1">
    <source>
        <dbReference type="ARBA" id="ARBA00022553"/>
    </source>
</evidence>
<dbReference type="PROSITE" id="PS50110">
    <property type="entry name" value="RESPONSE_REGULATORY"/>
    <property type="match status" value="2"/>
</dbReference>
<dbReference type="PANTHER" id="PTHR44591:SF19">
    <property type="entry name" value="TWO-COMPONENT RESPONSE REGULATOR-RELATED"/>
    <property type="match status" value="1"/>
</dbReference>
<name>A0ABS9K1U2_9RHOO</name>
<evidence type="ECO:0000313" key="4">
    <source>
        <dbReference type="EMBL" id="MCG2577152.1"/>
    </source>
</evidence>
<dbReference type="Gene3D" id="3.40.50.2300">
    <property type="match status" value="2"/>
</dbReference>
<dbReference type="SMART" id="SM00448">
    <property type="entry name" value="REC"/>
    <property type="match status" value="2"/>
</dbReference>
<organism evidence="4 5">
    <name type="scientific">Dechloromonas hankyongensis</name>
    <dbReference type="NCBI Taxonomy" id="2908002"/>
    <lineage>
        <taxon>Bacteria</taxon>
        <taxon>Pseudomonadati</taxon>
        <taxon>Pseudomonadota</taxon>
        <taxon>Betaproteobacteria</taxon>
        <taxon>Rhodocyclales</taxon>
        <taxon>Azonexaceae</taxon>
        <taxon>Dechloromonas</taxon>
    </lineage>
</organism>
<dbReference type="InterPro" id="IPR050595">
    <property type="entry name" value="Bact_response_regulator"/>
</dbReference>
<dbReference type="PANTHER" id="PTHR44591">
    <property type="entry name" value="STRESS RESPONSE REGULATOR PROTEIN 1"/>
    <property type="match status" value="1"/>
</dbReference>
<feature type="domain" description="Response regulatory" evidence="3">
    <location>
        <begin position="161"/>
        <end position="275"/>
    </location>
</feature>
<dbReference type="InterPro" id="IPR001789">
    <property type="entry name" value="Sig_transdc_resp-reg_receiver"/>
</dbReference>
<dbReference type="RefSeq" id="WP_275709925.1">
    <property type="nucleotide sequence ID" value="NZ_JAKLTN010000002.1"/>
</dbReference>
<evidence type="ECO:0000259" key="3">
    <source>
        <dbReference type="PROSITE" id="PS50110"/>
    </source>
</evidence>
<protein>
    <submittedName>
        <fullName evidence="4">Response regulator</fullName>
    </submittedName>
</protein>
<dbReference type="Pfam" id="PF00072">
    <property type="entry name" value="Response_reg"/>
    <property type="match status" value="1"/>
</dbReference>
<sequence length="345" mass="37561">MNASTLSIPPSHSADRFKGRVLCVDDEPNILRALSWLLRKDFQVVTADSAEDALGLVSGGEFDVVISDHRMPEMSGVDFLSQVKVLAPRAMRILLTGYSDMQAVIQSVNESEVFRFVSKPWDVVELPLIVAQAAAIARRQELAPPPPKATHPEVTGQRLPKILVLDEDEATHSVTEMSAGDLAQIVHVTSPVDAFKMLEDEEIGIILSERTLGTMDLTHLLCLLKRKHPQIVSLVITDSEDSNLICRMINEGQIHRFIPKPLKAGNLRLALKSAIAKRNELLNAPQLAERHQVAVPACEESCARHAAEAASVATGRSPSGHTEGCASASAASSALGRLFRRLLWS</sequence>
<dbReference type="CDD" id="cd17569">
    <property type="entry name" value="REC_HupR-like"/>
    <property type="match status" value="1"/>
</dbReference>
<gene>
    <name evidence="4" type="ORF">LZ012_09095</name>
</gene>
<comment type="caution">
    <text evidence="2">Lacks conserved residue(s) required for the propagation of feature annotation.</text>
</comment>
<dbReference type="Proteomes" id="UP001165384">
    <property type="component" value="Unassembled WGS sequence"/>
</dbReference>
<feature type="domain" description="Response regulatory" evidence="3">
    <location>
        <begin position="20"/>
        <end position="134"/>
    </location>
</feature>
<reference evidence="4" key="1">
    <citation type="submission" date="2022-01" db="EMBL/GenBank/DDBJ databases">
        <authorList>
            <person name="Jo J.-H."/>
            <person name="Im W.-T."/>
        </authorList>
    </citation>
    <scope>NUCLEOTIDE SEQUENCE</scope>
    <source>
        <strain evidence="4">XY25</strain>
    </source>
</reference>
<dbReference type="SUPFAM" id="SSF52172">
    <property type="entry name" value="CheY-like"/>
    <property type="match status" value="2"/>
</dbReference>
<evidence type="ECO:0000256" key="2">
    <source>
        <dbReference type="PROSITE-ProRule" id="PRU00169"/>
    </source>
</evidence>
<accession>A0ABS9K1U2</accession>
<evidence type="ECO:0000313" key="5">
    <source>
        <dbReference type="Proteomes" id="UP001165384"/>
    </source>
</evidence>
<dbReference type="InterPro" id="IPR011006">
    <property type="entry name" value="CheY-like_superfamily"/>
</dbReference>
<dbReference type="CDD" id="cd00156">
    <property type="entry name" value="REC"/>
    <property type="match status" value="1"/>
</dbReference>